<organism evidence="1 2">
    <name type="scientific">Sphingorhabdus buctiana</name>
    <dbReference type="NCBI Taxonomy" id="1508805"/>
    <lineage>
        <taxon>Bacteria</taxon>
        <taxon>Pseudomonadati</taxon>
        <taxon>Pseudomonadota</taxon>
        <taxon>Alphaproteobacteria</taxon>
        <taxon>Sphingomonadales</taxon>
        <taxon>Sphingomonadaceae</taxon>
        <taxon>Sphingorhabdus</taxon>
    </lineage>
</organism>
<dbReference type="Pfam" id="PF11149">
    <property type="entry name" value="DUF2924"/>
    <property type="match status" value="1"/>
</dbReference>
<name>A0ABW4MD31_9SPHN</name>
<evidence type="ECO:0000313" key="2">
    <source>
        <dbReference type="Proteomes" id="UP001597215"/>
    </source>
</evidence>
<protein>
    <submittedName>
        <fullName evidence="1">DUF2924 domain-containing protein</fullName>
    </submittedName>
</protein>
<dbReference type="EMBL" id="JBHUEL010000003">
    <property type="protein sequence ID" value="MFD1766210.1"/>
    <property type="molecule type" value="Genomic_DNA"/>
</dbReference>
<comment type="caution">
    <text evidence="1">The sequence shown here is derived from an EMBL/GenBank/DDBJ whole genome shotgun (WGS) entry which is preliminary data.</text>
</comment>
<dbReference type="InterPro" id="IPR021322">
    <property type="entry name" value="DUF2924"/>
</dbReference>
<evidence type="ECO:0000313" key="1">
    <source>
        <dbReference type="EMBL" id="MFD1766210.1"/>
    </source>
</evidence>
<gene>
    <name evidence="1" type="ORF">ACFSAG_05060</name>
</gene>
<dbReference type="Proteomes" id="UP001597215">
    <property type="component" value="Unassembled WGS sequence"/>
</dbReference>
<dbReference type="RefSeq" id="WP_381512013.1">
    <property type="nucleotide sequence ID" value="NZ_JBHUEL010000003.1"/>
</dbReference>
<reference evidence="2" key="1">
    <citation type="journal article" date="2019" name="Int. J. Syst. Evol. Microbiol.">
        <title>The Global Catalogue of Microorganisms (GCM) 10K type strain sequencing project: providing services to taxonomists for standard genome sequencing and annotation.</title>
        <authorList>
            <consortium name="The Broad Institute Genomics Platform"/>
            <consortium name="The Broad Institute Genome Sequencing Center for Infectious Disease"/>
            <person name="Wu L."/>
            <person name="Ma J."/>
        </authorList>
    </citation>
    <scope>NUCLEOTIDE SEQUENCE [LARGE SCALE GENOMIC DNA]</scope>
    <source>
        <strain evidence="2">CGMCC 1.12449</strain>
    </source>
</reference>
<proteinExistence type="predicted"/>
<accession>A0ABW4MD31</accession>
<sequence>MSRRSYMTLEKLAGLNPEAIKAEWARRFDVPAPNISPELLRLGIAYKLQEQRLGGLDRSTRLLLRQFTTRTGEEKQQLAPRKLTPGTRLVRDWHGVGHSVTVLKDGFEYDGKHWKTLTSIASAITGGHRSGPLFFGLVESKK</sequence>
<keyword evidence="2" id="KW-1185">Reference proteome</keyword>